<evidence type="ECO:0000256" key="1">
    <source>
        <dbReference type="SAM" id="SignalP"/>
    </source>
</evidence>
<dbReference type="Pfam" id="PF06722">
    <property type="entry name" value="EryCIII-like_C"/>
    <property type="match status" value="1"/>
</dbReference>
<sequence>MAQLLIVTTGLTGILHASLALADRLTAAGHGVVLAAPRPVGERVETEGFVFEELPFISTDPAPSLPAGLGKVGRIWWRFRQRRQRRRMALERYRPRAFQSLVERLRPDLVLIDIELHEYIFAAYGLGQKFALLSQWYSLWRQPGLPYLLTDVIPGRGGERGSPAGIAAHWERVRRQRQWMFRRMAWRSFGTDRRSVLLALARENGFPPAYIRENWWPGVFSYARLPVLTMTPYEMEFPHVPRPGLHYVGPMVYAKRWEADAWSGRGRRCSDLLEEQAKSGRKLILCTISTLSGGDAAFLRRLVAAVAVRRNWTLFLGLGGTFDPAALGELPEQVHTFTYVPQLRVLRQADLSINHGGIHTIHECLHCGVPMLVYSGKQSDQPGCAARVHYHGVGLLADKDVDDAGAIARNIATVLEDPAYRQRVLAMRQSCQAYATAQTLEKRVAEWLQMPTEQVIRP</sequence>
<evidence type="ECO:0000259" key="2">
    <source>
        <dbReference type="Pfam" id="PF06722"/>
    </source>
</evidence>
<proteinExistence type="predicted"/>
<dbReference type="EMBL" id="JACSIT010000091">
    <property type="protein sequence ID" value="MBC6994130.1"/>
    <property type="molecule type" value="Genomic_DNA"/>
</dbReference>
<evidence type="ECO:0000313" key="3">
    <source>
        <dbReference type="EMBL" id="MBC6994130.1"/>
    </source>
</evidence>
<protein>
    <recommendedName>
        <fullName evidence="2">Erythromycin biosynthesis protein CIII-like C-terminal domain-containing protein</fullName>
    </recommendedName>
</protein>
<reference evidence="3" key="1">
    <citation type="submission" date="2020-08" db="EMBL/GenBank/DDBJ databases">
        <title>Lewinella bacteria from marine environments.</title>
        <authorList>
            <person name="Zhong Y."/>
        </authorList>
    </citation>
    <scope>NUCLEOTIDE SEQUENCE</scope>
    <source>
        <strain evidence="3">KCTC 42187</strain>
    </source>
</reference>
<dbReference type="PANTHER" id="PTHR48050:SF13">
    <property type="entry name" value="STEROL 3-BETA-GLUCOSYLTRANSFERASE UGT80A2"/>
    <property type="match status" value="1"/>
</dbReference>
<dbReference type="SUPFAM" id="SSF53756">
    <property type="entry name" value="UDP-Glycosyltransferase/glycogen phosphorylase"/>
    <property type="match status" value="1"/>
</dbReference>
<dbReference type="PANTHER" id="PTHR48050">
    <property type="entry name" value="STEROL 3-BETA-GLUCOSYLTRANSFERASE"/>
    <property type="match status" value="1"/>
</dbReference>
<gene>
    <name evidence="3" type="ORF">H9S92_08155</name>
</gene>
<feature type="chain" id="PRO_5036998930" description="Erythromycin biosynthesis protein CIII-like C-terminal domain-containing protein" evidence="1">
    <location>
        <begin position="23"/>
        <end position="458"/>
    </location>
</feature>
<evidence type="ECO:0000313" key="4">
    <source>
        <dbReference type="Proteomes" id="UP000650081"/>
    </source>
</evidence>
<name>A0A923PKB3_9BACT</name>
<dbReference type="GO" id="GO:0017000">
    <property type="term" value="P:antibiotic biosynthetic process"/>
    <property type="evidence" value="ECO:0007669"/>
    <property type="project" value="UniProtKB-ARBA"/>
</dbReference>
<dbReference type="InterPro" id="IPR002213">
    <property type="entry name" value="UDP_glucos_trans"/>
</dbReference>
<feature type="domain" description="Erythromycin biosynthesis protein CIII-like C-terminal" evidence="2">
    <location>
        <begin position="326"/>
        <end position="439"/>
    </location>
</feature>
<accession>A0A923PKB3</accession>
<feature type="signal peptide" evidence="1">
    <location>
        <begin position="1"/>
        <end position="22"/>
    </location>
</feature>
<dbReference type="InterPro" id="IPR050426">
    <property type="entry name" value="Glycosyltransferase_28"/>
</dbReference>
<dbReference type="AlphaFoldDB" id="A0A923PKB3"/>
<dbReference type="CDD" id="cd03784">
    <property type="entry name" value="GT1_Gtf-like"/>
    <property type="match status" value="1"/>
</dbReference>
<dbReference type="Proteomes" id="UP000650081">
    <property type="component" value="Unassembled WGS sequence"/>
</dbReference>
<keyword evidence="1" id="KW-0732">Signal</keyword>
<comment type="caution">
    <text evidence="3">The sequence shown here is derived from an EMBL/GenBank/DDBJ whole genome shotgun (WGS) entry which is preliminary data.</text>
</comment>
<dbReference type="InterPro" id="IPR010610">
    <property type="entry name" value="EryCIII-like_C"/>
</dbReference>
<dbReference type="RefSeq" id="WP_187466216.1">
    <property type="nucleotide sequence ID" value="NZ_JACSIT010000091.1"/>
</dbReference>
<dbReference type="GO" id="GO:0016758">
    <property type="term" value="F:hexosyltransferase activity"/>
    <property type="evidence" value="ECO:0007669"/>
    <property type="project" value="UniProtKB-ARBA"/>
</dbReference>
<organism evidence="3 4">
    <name type="scientific">Neolewinella lacunae</name>
    <dbReference type="NCBI Taxonomy" id="1517758"/>
    <lineage>
        <taxon>Bacteria</taxon>
        <taxon>Pseudomonadati</taxon>
        <taxon>Bacteroidota</taxon>
        <taxon>Saprospiria</taxon>
        <taxon>Saprospirales</taxon>
        <taxon>Lewinellaceae</taxon>
        <taxon>Neolewinella</taxon>
    </lineage>
</organism>
<dbReference type="Gene3D" id="3.40.50.2000">
    <property type="entry name" value="Glycogen Phosphorylase B"/>
    <property type="match status" value="2"/>
</dbReference>
<keyword evidence="4" id="KW-1185">Reference proteome</keyword>
<dbReference type="GO" id="GO:0008194">
    <property type="term" value="F:UDP-glycosyltransferase activity"/>
    <property type="evidence" value="ECO:0007669"/>
    <property type="project" value="InterPro"/>
</dbReference>